<feature type="region of interest" description="Disordered" evidence="2">
    <location>
        <begin position="310"/>
        <end position="335"/>
    </location>
</feature>
<keyword evidence="4" id="KW-1185">Reference proteome</keyword>
<dbReference type="PANTHER" id="PTHR22754">
    <property type="entry name" value="DISCO-INTERACTING PROTEIN 2 DIP2 -RELATED"/>
    <property type="match status" value="1"/>
</dbReference>
<dbReference type="InterPro" id="IPR045851">
    <property type="entry name" value="AMP-bd_C_sf"/>
</dbReference>
<proteinExistence type="inferred from homology"/>
<sequence length="550" mass="61052">ATTRESGRGTERTGPGRRGPHRGAGPPGRNRRRAADLLRRTRRPRRGRRRLAARTRRRRAPGAHRPGPRPAHRGRPARLPVRGRRRRPRPRAHCLPHRRRAHRGDCQGRRRGPRPHRNRARHRDLAPSLPRRPRRPHLSARRPAGAGRRHRPHLRRPVRAHRPRQPRPAGVRLRARHRPARRPAHPRQPPRRHARPARHPGHRTPLPDRRLAAPPPHPRPDRAGAAPAVAGRHRRPAARAPVPYRPGRLAAGHQPPRHHRSRRPRHPVRPLRRADRGRTARRARPLPLADRAQRRGAGLVRHHGRLHPPLRRRGAAHRNPWSPYTPPPKARPCCSPRARPPVPGAEFGVVDPLILPSLDRRRPSGKIWARGAAVATGHWGRPPDTVPLFAARAADGPGGFLRTGDLGLAAGGGIRMTGRVHDGLLVDGVTLHPQDVERELLGCGRALGSARVFCAGPGAGPLVVVQEVRTAGAARTGLPRLAARIRARVAEEFGVTTGAVLLVRPGTVRRDGAVKVRRAVLREWYLRGELRALHADYAPAPTEPCRGGAA</sequence>
<evidence type="ECO:0000313" key="3">
    <source>
        <dbReference type="EMBL" id="EFL25862.1"/>
    </source>
</evidence>
<feature type="compositionally biased region" description="Basic residues" evidence="2">
    <location>
        <begin position="131"/>
        <end position="140"/>
    </location>
</feature>
<feature type="compositionally biased region" description="Basic residues" evidence="2">
    <location>
        <begin position="147"/>
        <end position="165"/>
    </location>
</feature>
<protein>
    <submittedName>
        <fullName evidence="3">Pyoverdine chromophore synthetase</fullName>
    </submittedName>
</protein>
<evidence type="ECO:0000256" key="1">
    <source>
        <dbReference type="ARBA" id="ARBA00006432"/>
    </source>
</evidence>
<dbReference type="PANTHER" id="PTHR22754:SF32">
    <property type="entry name" value="DISCO-INTERACTING PROTEIN 2"/>
    <property type="match status" value="1"/>
</dbReference>
<gene>
    <name evidence="3" type="ORF">SSOG_05576</name>
</gene>
<feature type="compositionally biased region" description="Basic residues" evidence="2">
    <location>
        <begin position="109"/>
        <end position="122"/>
    </location>
</feature>
<feature type="region of interest" description="Disordered" evidence="2">
    <location>
        <begin position="1"/>
        <end position="286"/>
    </location>
</feature>
<organism evidence="3 4">
    <name type="scientific">Streptomyces himastatinicus ATCC 53653</name>
    <dbReference type="NCBI Taxonomy" id="457427"/>
    <lineage>
        <taxon>Bacteria</taxon>
        <taxon>Bacillati</taxon>
        <taxon>Actinomycetota</taxon>
        <taxon>Actinomycetes</taxon>
        <taxon>Kitasatosporales</taxon>
        <taxon>Streptomycetaceae</taxon>
        <taxon>Streptomyces</taxon>
        <taxon>Streptomyces violaceusniger group</taxon>
    </lineage>
</organism>
<evidence type="ECO:0000313" key="4">
    <source>
        <dbReference type="Proteomes" id="UP000003963"/>
    </source>
</evidence>
<name>D9WNK5_9ACTN</name>
<feature type="compositionally biased region" description="Low complexity" evidence="2">
    <location>
        <begin position="238"/>
        <end position="248"/>
    </location>
</feature>
<feature type="non-terminal residue" evidence="3">
    <location>
        <position position="1"/>
    </location>
</feature>
<dbReference type="STRING" id="457427.SSOG_05576"/>
<comment type="similarity">
    <text evidence="1">Belongs to the ATP-dependent AMP-binding enzyme family.</text>
</comment>
<accession>D9WNK5</accession>
<dbReference type="AlphaFoldDB" id="D9WNK5"/>
<dbReference type="SUPFAM" id="SSF56801">
    <property type="entry name" value="Acetyl-CoA synthetase-like"/>
    <property type="match status" value="1"/>
</dbReference>
<feature type="compositionally biased region" description="Basic and acidic residues" evidence="2">
    <location>
        <begin position="1"/>
        <end position="11"/>
    </location>
</feature>
<feature type="compositionally biased region" description="Basic residues" evidence="2">
    <location>
        <begin position="173"/>
        <end position="202"/>
    </location>
</feature>
<dbReference type="HOGENOM" id="CLU_495719_0_0_11"/>
<feature type="compositionally biased region" description="Basic residues" evidence="2">
    <location>
        <begin position="40"/>
        <end position="102"/>
    </location>
</feature>
<dbReference type="Gene3D" id="3.40.50.12780">
    <property type="entry name" value="N-terminal domain of ligase-like"/>
    <property type="match status" value="1"/>
</dbReference>
<dbReference type="EMBL" id="GG657754">
    <property type="protein sequence ID" value="EFL25862.1"/>
    <property type="molecule type" value="Genomic_DNA"/>
</dbReference>
<dbReference type="InterPro" id="IPR042099">
    <property type="entry name" value="ANL_N_sf"/>
</dbReference>
<dbReference type="Proteomes" id="UP000003963">
    <property type="component" value="Unassembled WGS sequence"/>
</dbReference>
<reference evidence="3 4" key="1">
    <citation type="submission" date="2009-02" db="EMBL/GenBank/DDBJ databases">
        <title>Annotation of Streptomyces hygroscopicus strain ATCC 53653.</title>
        <authorList>
            <consortium name="The Broad Institute Genome Sequencing Platform"/>
            <consortium name="Broad Institute Microbial Sequencing Center"/>
            <person name="Fischbach M."/>
            <person name="Godfrey P."/>
            <person name="Ward D."/>
            <person name="Young S."/>
            <person name="Zeng Q."/>
            <person name="Koehrsen M."/>
            <person name="Alvarado L."/>
            <person name="Berlin A.M."/>
            <person name="Bochicchio J."/>
            <person name="Borenstein D."/>
            <person name="Chapman S.B."/>
            <person name="Chen Z."/>
            <person name="Engels R."/>
            <person name="Freedman E."/>
            <person name="Gellesch M."/>
            <person name="Goldberg J."/>
            <person name="Griggs A."/>
            <person name="Gujja S."/>
            <person name="Heilman E.R."/>
            <person name="Heiman D.I."/>
            <person name="Hepburn T.A."/>
            <person name="Howarth C."/>
            <person name="Jen D."/>
            <person name="Larson L."/>
            <person name="Lewis B."/>
            <person name="Mehta T."/>
            <person name="Park D."/>
            <person name="Pearson M."/>
            <person name="Richards J."/>
            <person name="Roberts A."/>
            <person name="Saif S."/>
            <person name="Shea T.D."/>
            <person name="Shenoy N."/>
            <person name="Sisk P."/>
            <person name="Stolte C."/>
            <person name="Sykes S.N."/>
            <person name="Thomson T."/>
            <person name="Walk T."/>
            <person name="White J."/>
            <person name="Yandava C."/>
            <person name="Straight P."/>
            <person name="Clardy J."/>
            <person name="Hung D."/>
            <person name="Kolter R."/>
            <person name="Mekalanos J."/>
            <person name="Walker S."/>
            <person name="Walsh C.T."/>
            <person name="Wieland-Brown L.C."/>
            <person name="Haas B."/>
            <person name="Nusbaum C."/>
            <person name="Birren B."/>
        </authorList>
    </citation>
    <scope>NUCLEOTIDE SEQUENCE [LARGE SCALE GENOMIC DNA]</scope>
    <source>
        <strain evidence="3 4">ATCC 53653</strain>
    </source>
</reference>
<dbReference type="Gene3D" id="3.30.300.30">
    <property type="match status" value="1"/>
</dbReference>
<evidence type="ECO:0000256" key="2">
    <source>
        <dbReference type="SAM" id="MobiDB-lite"/>
    </source>
</evidence>
<feature type="compositionally biased region" description="Basic residues" evidence="2">
    <location>
        <begin position="255"/>
        <end position="271"/>
    </location>
</feature>